<evidence type="ECO:0000259" key="14">
    <source>
        <dbReference type="PROSITE" id="PS50860"/>
    </source>
</evidence>
<evidence type="ECO:0000256" key="7">
    <source>
        <dbReference type="ARBA" id="ARBA00022833"/>
    </source>
</evidence>
<evidence type="ECO:0000256" key="3">
    <source>
        <dbReference type="ARBA" id="ARBA00022555"/>
    </source>
</evidence>
<dbReference type="InterPro" id="IPR018164">
    <property type="entry name" value="Ala-tRNA-synth_IIc_N"/>
</dbReference>
<dbReference type="InterPro" id="IPR023033">
    <property type="entry name" value="Ala_tRNA_ligase_euk/bac"/>
</dbReference>
<comment type="cofactor">
    <cofactor evidence="12">
        <name>Zn(2+)</name>
        <dbReference type="ChEBI" id="CHEBI:29105"/>
    </cofactor>
    <text evidence="12">Binds 1 zinc ion per subunit.</text>
</comment>
<feature type="binding site" evidence="12">
    <location>
        <position position="670"/>
    </location>
    <ligand>
        <name>Zn(2+)</name>
        <dbReference type="ChEBI" id="CHEBI:29105"/>
    </ligand>
</feature>
<keyword evidence="13" id="KW-0175">Coiled coil</keyword>
<keyword evidence="7 12" id="KW-0862">Zinc</keyword>
<evidence type="ECO:0000256" key="13">
    <source>
        <dbReference type="SAM" id="Coils"/>
    </source>
</evidence>
<dbReference type="SMART" id="SM00863">
    <property type="entry name" value="tRNA_SAD"/>
    <property type="match status" value="1"/>
</dbReference>
<evidence type="ECO:0000256" key="5">
    <source>
        <dbReference type="ARBA" id="ARBA00022723"/>
    </source>
</evidence>
<keyword evidence="8 12" id="KW-0067">ATP-binding</keyword>
<dbReference type="GO" id="GO:0002161">
    <property type="term" value="F:aminoacyl-tRNA deacylase activity"/>
    <property type="evidence" value="ECO:0007669"/>
    <property type="project" value="TreeGrafter"/>
</dbReference>
<evidence type="ECO:0000256" key="12">
    <source>
        <dbReference type="HAMAP-Rule" id="MF_00036"/>
    </source>
</evidence>
<evidence type="ECO:0000256" key="8">
    <source>
        <dbReference type="ARBA" id="ARBA00022840"/>
    </source>
</evidence>
<name>A0A708T5N5_SALTM</name>
<feature type="coiled-coil region" evidence="13">
    <location>
        <begin position="732"/>
        <end position="759"/>
    </location>
</feature>
<reference evidence="15" key="2">
    <citation type="submission" date="2019-08" db="EMBL/GenBank/DDBJ databases">
        <authorList>
            <consortium name="NCBI Pathogen Detection Project"/>
        </authorList>
    </citation>
    <scope>NUCLEOTIDE SEQUENCE</scope>
    <source>
        <strain evidence="15">6079U</strain>
    </source>
</reference>
<dbReference type="Gene3D" id="6.10.250.550">
    <property type="match status" value="1"/>
</dbReference>
<keyword evidence="11 12" id="KW-0030">Aminoacyl-tRNA synthetase</keyword>
<evidence type="ECO:0000256" key="10">
    <source>
        <dbReference type="ARBA" id="ARBA00022917"/>
    </source>
</evidence>
<dbReference type="SUPFAM" id="SSF50447">
    <property type="entry name" value="Translation proteins"/>
    <property type="match status" value="1"/>
</dbReference>
<protein>
    <recommendedName>
        <fullName evidence="12">Alanine--tRNA ligase</fullName>
        <ecNumber evidence="12">6.1.1.7</ecNumber>
    </recommendedName>
    <alternativeName>
        <fullName evidence="12">Alanyl-tRNA synthetase</fullName>
        <shortName evidence="12">AlaRS</shortName>
    </alternativeName>
</protein>
<evidence type="ECO:0000256" key="4">
    <source>
        <dbReference type="ARBA" id="ARBA00022598"/>
    </source>
</evidence>
<evidence type="ECO:0000256" key="6">
    <source>
        <dbReference type="ARBA" id="ARBA00022741"/>
    </source>
</evidence>
<evidence type="ECO:0000256" key="9">
    <source>
        <dbReference type="ARBA" id="ARBA00022884"/>
    </source>
</evidence>
<dbReference type="CDD" id="cd00673">
    <property type="entry name" value="AlaRS_core"/>
    <property type="match status" value="1"/>
</dbReference>
<comment type="similarity">
    <text evidence="2 12">Belongs to the class-II aminoacyl-tRNA synthetase family.</text>
</comment>
<feature type="binding site" evidence="12">
    <location>
        <position position="666"/>
    </location>
    <ligand>
        <name>Zn(2+)</name>
        <dbReference type="ChEBI" id="CHEBI:29105"/>
    </ligand>
</feature>
<dbReference type="PANTHER" id="PTHR11777">
    <property type="entry name" value="ALANYL-TRNA SYNTHETASE"/>
    <property type="match status" value="1"/>
</dbReference>
<dbReference type="InterPro" id="IPR018162">
    <property type="entry name" value="Ala-tRNA-ligase_IIc_anticod-bd"/>
</dbReference>
<keyword evidence="4 12" id="KW-0436">Ligase</keyword>
<dbReference type="InterPro" id="IPR018163">
    <property type="entry name" value="Thr/Ala-tRNA-synth_IIc_edit"/>
</dbReference>
<dbReference type="GO" id="GO:0005524">
    <property type="term" value="F:ATP binding"/>
    <property type="evidence" value="ECO:0007669"/>
    <property type="project" value="UniProtKB-UniRule"/>
</dbReference>
<dbReference type="PRINTS" id="PR00980">
    <property type="entry name" value="TRNASYNTHALA"/>
</dbReference>
<comment type="caution">
    <text evidence="15">The sequence shown here is derived from an EMBL/GenBank/DDBJ whole genome shotgun (WGS) entry which is preliminary data.</text>
</comment>
<reference evidence="15" key="1">
    <citation type="journal article" date="2018" name="Genome Biol.">
        <title>SKESA: strategic k-mer extension for scrupulous assemblies.</title>
        <authorList>
            <person name="Souvorov A."/>
            <person name="Agarwala R."/>
            <person name="Lipman D.J."/>
        </authorList>
    </citation>
    <scope>NUCLEOTIDE SEQUENCE</scope>
    <source>
        <strain evidence="15">6079U</strain>
    </source>
</reference>
<dbReference type="Gene3D" id="3.30.980.10">
    <property type="entry name" value="Threonyl-trna Synthetase, Chain A, domain 2"/>
    <property type="match status" value="1"/>
</dbReference>
<dbReference type="FunFam" id="3.30.980.10:FF:000004">
    <property type="entry name" value="Alanine--tRNA ligase, cytoplasmic"/>
    <property type="match status" value="1"/>
</dbReference>
<dbReference type="GO" id="GO:0008270">
    <property type="term" value="F:zinc ion binding"/>
    <property type="evidence" value="ECO:0007669"/>
    <property type="project" value="UniProtKB-UniRule"/>
</dbReference>
<dbReference type="Gene3D" id="2.40.30.130">
    <property type="match status" value="1"/>
</dbReference>
<gene>
    <name evidence="12 15" type="primary">alaS</name>
    <name evidence="15" type="ORF">G0M21_05760</name>
</gene>
<keyword evidence="9 12" id="KW-0694">RNA-binding</keyword>
<feature type="domain" description="Alanyl-transfer RNA synthetases family profile" evidence="14">
    <location>
        <begin position="3"/>
        <end position="709"/>
    </location>
</feature>
<dbReference type="InterPro" id="IPR050058">
    <property type="entry name" value="Ala-tRNA_ligase"/>
</dbReference>
<dbReference type="PANTHER" id="PTHR11777:SF9">
    <property type="entry name" value="ALANINE--TRNA LIGASE, CYTOPLASMIC"/>
    <property type="match status" value="1"/>
</dbReference>
<dbReference type="GO" id="GO:0000049">
    <property type="term" value="F:tRNA binding"/>
    <property type="evidence" value="ECO:0007669"/>
    <property type="project" value="UniProtKB-KW"/>
</dbReference>
<dbReference type="SUPFAM" id="SSF55681">
    <property type="entry name" value="Class II aaRS and biotin synthetases"/>
    <property type="match status" value="1"/>
</dbReference>
<comment type="subunit">
    <text evidence="12">Homotetramer.</text>
</comment>
<dbReference type="Gene3D" id="3.10.310.40">
    <property type="match status" value="1"/>
</dbReference>
<dbReference type="SUPFAM" id="SSF55186">
    <property type="entry name" value="ThrRS/AlaRS common domain"/>
    <property type="match status" value="1"/>
</dbReference>
<dbReference type="InterPro" id="IPR009000">
    <property type="entry name" value="Transl_B-barrel_sf"/>
</dbReference>
<dbReference type="FunFam" id="3.10.310.40:FF:000001">
    <property type="entry name" value="Alanine--tRNA ligase"/>
    <property type="match status" value="1"/>
</dbReference>
<dbReference type="FunFam" id="2.40.30.130:FF:000001">
    <property type="entry name" value="Alanine--tRNA ligase"/>
    <property type="match status" value="1"/>
</dbReference>
<keyword evidence="10 12" id="KW-0648">Protein biosynthesis</keyword>
<dbReference type="Pfam" id="PF01411">
    <property type="entry name" value="tRNA-synt_2c"/>
    <property type="match status" value="1"/>
</dbReference>
<dbReference type="Gene3D" id="3.30.54.20">
    <property type="match status" value="1"/>
</dbReference>
<dbReference type="EC" id="6.1.1.7" evidence="12"/>
<dbReference type="InterPro" id="IPR002318">
    <property type="entry name" value="Ala-tRNA-lgiase_IIc"/>
</dbReference>
<feature type="binding site" evidence="12">
    <location>
        <position position="568"/>
    </location>
    <ligand>
        <name>Zn(2+)</name>
        <dbReference type="ChEBI" id="CHEBI:29105"/>
    </ligand>
</feature>
<comment type="domain">
    <text evidence="12">Consists of three domains; the N-terminal catalytic domain, the editing domain and the C-terminal C-Ala domain. The editing domain removes incorrectly charged amino acids, while the C-Ala domain, along with tRNA(Ala), serves as a bridge to cooperatively bring together the editing and aminoacylation centers thus stimulating deacylation of misacylated tRNAs.</text>
</comment>
<dbReference type="HAMAP" id="MF_00036_B">
    <property type="entry name" value="Ala_tRNA_synth_B"/>
    <property type="match status" value="1"/>
</dbReference>
<keyword evidence="5 12" id="KW-0479">Metal-binding</keyword>
<dbReference type="InterPro" id="IPR045864">
    <property type="entry name" value="aa-tRNA-synth_II/BPL/LPL"/>
</dbReference>
<dbReference type="InterPro" id="IPR012947">
    <property type="entry name" value="tRNA_SAD"/>
</dbReference>
<dbReference type="Pfam" id="PF02272">
    <property type="entry name" value="DHHA1"/>
    <property type="match status" value="1"/>
</dbReference>
<keyword evidence="6 12" id="KW-0547">Nucleotide-binding</keyword>
<dbReference type="GO" id="GO:0045892">
    <property type="term" value="P:negative regulation of DNA-templated transcription"/>
    <property type="evidence" value="ECO:0007669"/>
    <property type="project" value="TreeGrafter"/>
</dbReference>
<dbReference type="GO" id="GO:0005829">
    <property type="term" value="C:cytosol"/>
    <property type="evidence" value="ECO:0007669"/>
    <property type="project" value="TreeGrafter"/>
</dbReference>
<organism evidence="15">
    <name type="scientific">Salmonella typhimurium</name>
    <dbReference type="NCBI Taxonomy" id="90371"/>
    <lineage>
        <taxon>Bacteria</taxon>
        <taxon>Pseudomonadati</taxon>
        <taxon>Pseudomonadota</taxon>
        <taxon>Gammaproteobacteria</taxon>
        <taxon>Enterobacterales</taxon>
        <taxon>Enterobacteriaceae</taxon>
        <taxon>Salmonella</taxon>
    </lineage>
</organism>
<accession>A0A708T5N5</accession>
<comment type="catalytic activity">
    <reaction evidence="12">
        <text>tRNA(Ala) + L-alanine + ATP = L-alanyl-tRNA(Ala) + AMP + diphosphate</text>
        <dbReference type="Rhea" id="RHEA:12540"/>
        <dbReference type="Rhea" id="RHEA-COMP:9657"/>
        <dbReference type="Rhea" id="RHEA-COMP:9923"/>
        <dbReference type="ChEBI" id="CHEBI:30616"/>
        <dbReference type="ChEBI" id="CHEBI:33019"/>
        <dbReference type="ChEBI" id="CHEBI:57972"/>
        <dbReference type="ChEBI" id="CHEBI:78442"/>
        <dbReference type="ChEBI" id="CHEBI:78497"/>
        <dbReference type="ChEBI" id="CHEBI:456215"/>
        <dbReference type="EC" id="6.1.1.7"/>
    </reaction>
</comment>
<sequence length="876" mass="95913">MSKSTAEIRQAFLDFFHSKGHQVVASSSLVPNNDPTLLFTNAGMNQFKDVFLGLDKRNYSRATTSQRCVRAGGKHNDLENVGYTARHHTFFEMLGNFSFGDYFKHDAIQFAWELLTGENWFALPKERLWVTVYETDDEAYEIWEKEVGIPRERIIRIGDNKGAPYASDNFWQMGDTGPCGPCTEIFYDHGDHIWGGPPGSPEEDGDRYIEIWNIVFMQFNRQADGTMEPLPKPSVDTGMGLERIAAVLQHVNSNYDIDLFRTLIEAVAKVTGATDLGNKSLRVIADHIRSCAFLVADGVLPSNENRGYVLRRIIRRAVRHGNMLGAKETFFYKLVGPLIEVMGSAGEELKRQQAQVEQVLKTEEEQFARTLERGLALLDEELAKLQGDTLDGETAFRLYDTYGFPVDLTADVCRERNIKVDEAGFEAAMEEQRRRAREASGFGADYNAMIRVDSASEFKGYDHLELNGKVTALFVDGKAVEAINAGQEAVVVLDQTPFYAESGGQVGDKGELKGAGFTFAVDDTQKYGQAIGHLGKLSAGALKVGDAVQADVDEARRARIRLNHSATHLMHAALRQVLGTHVAQKGSLVSDKVLRFDFSHNEAMKPSEIREVEDLVNAQIRRNLPIETNIMDLDAAKAKGAMALFGEKYDERVRVLSMGDFSTELCGGTHASRTGDIGLFRIISESGTAAGIRRIEAVTGEGAMATVHAQSDRLNDIAHLLKGESQNLGDKVRAVLERTRQLEKELQQLKDQAAAQESANLSSKAVDLNGVKLLVSELAGIEPKMLRTMVDDLKNQLGSTVIVLATVVEGKVSLIAGVSKDVTDRVKAGELIGMVAQQVGGKGGGRPDMAQAGGTDAAALPAALASVQGWVSAKLQ</sequence>
<dbReference type="InterPro" id="IPR003156">
    <property type="entry name" value="DHHA1_dom"/>
</dbReference>
<dbReference type="GO" id="GO:0006419">
    <property type="term" value="P:alanyl-tRNA aminoacylation"/>
    <property type="evidence" value="ECO:0007669"/>
    <property type="project" value="UniProtKB-UniRule"/>
</dbReference>
<evidence type="ECO:0000256" key="2">
    <source>
        <dbReference type="ARBA" id="ARBA00008226"/>
    </source>
</evidence>
<dbReference type="AlphaFoldDB" id="A0A708T5N5"/>
<keyword evidence="12" id="KW-0963">Cytoplasm</keyword>
<dbReference type="SUPFAM" id="SSF101353">
    <property type="entry name" value="Putative anticodon-binding domain of alanyl-tRNA synthetase (AlaRS)"/>
    <property type="match status" value="1"/>
</dbReference>
<dbReference type="NCBIfam" id="TIGR00344">
    <property type="entry name" value="alaS"/>
    <property type="match status" value="1"/>
</dbReference>
<comment type="subcellular location">
    <subcellularLocation>
        <location evidence="1 12">Cytoplasm</location>
    </subcellularLocation>
</comment>
<dbReference type="FunFam" id="3.30.930.10:FF:000004">
    <property type="entry name" value="Alanine--tRNA ligase"/>
    <property type="match status" value="1"/>
</dbReference>
<evidence type="ECO:0000256" key="1">
    <source>
        <dbReference type="ARBA" id="ARBA00004496"/>
    </source>
</evidence>
<evidence type="ECO:0000313" key="15">
    <source>
        <dbReference type="EMBL" id="HAD0569186.1"/>
    </source>
</evidence>
<dbReference type="InterPro" id="IPR018165">
    <property type="entry name" value="Ala-tRNA-synth_IIc_core"/>
</dbReference>
<dbReference type="Pfam" id="PF07973">
    <property type="entry name" value="tRNA_SAD"/>
    <property type="match status" value="1"/>
</dbReference>
<evidence type="ECO:0000256" key="11">
    <source>
        <dbReference type="ARBA" id="ARBA00023146"/>
    </source>
</evidence>
<dbReference type="GO" id="GO:0004813">
    <property type="term" value="F:alanine-tRNA ligase activity"/>
    <property type="evidence" value="ECO:0007669"/>
    <property type="project" value="UniProtKB-UniRule"/>
</dbReference>
<dbReference type="EMBL" id="DAANNC010000008">
    <property type="protein sequence ID" value="HAD0569186.1"/>
    <property type="molecule type" value="Genomic_DNA"/>
</dbReference>
<dbReference type="Gene3D" id="3.30.930.10">
    <property type="entry name" value="Bira Bifunctional Protein, Domain 2"/>
    <property type="match status" value="1"/>
</dbReference>
<dbReference type="PROSITE" id="PS50860">
    <property type="entry name" value="AA_TRNA_LIGASE_II_ALA"/>
    <property type="match status" value="1"/>
</dbReference>
<comment type="function">
    <text evidence="12">Catalyzes the attachment of alanine to tRNA(Ala) in a two-step reaction: alanine is first activated by ATP to form Ala-AMP and then transferred to the acceptor end of tRNA(Ala). Also edits incorrectly charged Ser-tRNA(Ala) and Gly-tRNA(Ala) via its editing domain.</text>
</comment>
<keyword evidence="3 12" id="KW-0820">tRNA-binding</keyword>
<proteinExistence type="inferred from homology"/>
<feature type="coiled-coil region" evidence="13">
    <location>
        <begin position="346"/>
        <end position="388"/>
    </location>
</feature>
<dbReference type="FunFam" id="3.30.54.20:FF:000001">
    <property type="entry name" value="Alanine--tRNA ligase"/>
    <property type="match status" value="1"/>
</dbReference>
<feature type="binding site" evidence="12">
    <location>
        <position position="564"/>
    </location>
    <ligand>
        <name>Zn(2+)</name>
        <dbReference type="ChEBI" id="CHEBI:29105"/>
    </ligand>
</feature>